<dbReference type="PROSITE" id="PS00636">
    <property type="entry name" value="DNAJ_1"/>
    <property type="match status" value="1"/>
</dbReference>
<dbReference type="CDD" id="cd06257">
    <property type="entry name" value="DnaJ"/>
    <property type="match status" value="1"/>
</dbReference>
<keyword evidence="1" id="KW-0479">Metal-binding</keyword>
<feature type="domain" description="J" evidence="6">
    <location>
        <begin position="4"/>
        <end position="69"/>
    </location>
</feature>
<evidence type="ECO:0000313" key="8">
    <source>
        <dbReference type="Proteomes" id="UP001063350"/>
    </source>
</evidence>
<accession>A0A915U9N2</accession>
<dbReference type="InterPro" id="IPR036869">
    <property type="entry name" value="J_dom_sf"/>
</dbReference>
<dbReference type="FunFam" id="2.60.260.20:FF:000005">
    <property type="entry name" value="Chaperone protein dnaJ 1, mitochondrial"/>
    <property type="match status" value="1"/>
</dbReference>
<dbReference type="SUPFAM" id="SSF46565">
    <property type="entry name" value="Chaperone J-domain"/>
    <property type="match status" value="1"/>
</dbReference>
<protein>
    <submittedName>
        <fullName evidence="7">Integrase</fullName>
    </submittedName>
</protein>
<dbReference type="EMBL" id="AP024233">
    <property type="protein sequence ID" value="BCO09111.1"/>
    <property type="molecule type" value="Genomic_DNA"/>
</dbReference>
<proteinExistence type="predicted"/>
<dbReference type="CDD" id="cd10747">
    <property type="entry name" value="DnaJ_C"/>
    <property type="match status" value="1"/>
</dbReference>
<dbReference type="Pfam" id="PF00226">
    <property type="entry name" value="DnaJ"/>
    <property type="match status" value="1"/>
</dbReference>
<dbReference type="PROSITE" id="PS50076">
    <property type="entry name" value="DNAJ_2"/>
    <property type="match status" value="1"/>
</dbReference>
<name>A0A915U9N2_9BACT</name>
<dbReference type="InterPro" id="IPR008971">
    <property type="entry name" value="HSP40/DnaJ_pept-bd"/>
</dbReference>
<keyword evidence="3" id="KW-0863">Zinc-finger</keyword>
<dbReference type="Gene3D" id="1.10.287.110">
    <property type="entry name" value="DnaJ domain"/>
    <property type="match status" value="1"/>
</dbReference>
<dbReference type="PRINTS" id="PR00625">
    <property type="entry name" value="JDOMAIN"/>
</dbReference>
<dbReference type="Pfam" id="PF01556">
    <property type="entry name" value="DnaJ_C"/>
    <property type="match status" value="1"/>
</dbReference>
<gene>
    <name evidence="7" type="ORF">GF1_14870</name>
</gene>
<dbReference type="InterPro" id="IPR002939">
    <property type="entry name" value="DnaJ_C"/>
</dbReference>
<keyword evidence="2" id="KW-0677">Repeat</keyword>
<dbReference type="InterPro" id="IPR001623">
    <property type="entry name" value="DnaJ_domain"/>
</dbReference>
<dbReference type="InterPro" id="IPR018253">
    <property type="entry name" value="DnaJ_domain_CS"/>
</dbReference>
<keyword evidence="4" id="KW-0862">Zinc</keyword>
<dbReference type="GO" id="GO:0008270">
    <property type="term" value="F:zinc ion binding"/>
    <property type="evidence" value="ECO:0007669"/>
    <property type="project" value="UniProtKB-KW"/>
</dbReference>
<dbReference type="AlphaFoldDB" id="A0A915U9N2"/>
<dbReference type="PANTHER" id="PTHR43096:SF10">
    <property type="entry name" value="CHAPERONE PROTEIN DNAJ A6, CHLOROPLASTIC"/>
    <property type="match status" value="1"/>
</dbReference>
<organism evidence="7 8">
    <name type="scientific">Desulfolithobacter dissulfuricans</name>
    <dbReference type="NCBI Taxonomy" id="2795293"/>
    <lineage>
        <taxon>Bacteria</taxon>
        <taxon>Pseudomonadati</taxon>
        <taxon>Thermodesulfobacteriota</taxon>
        <taxon>Desulfobulbia</taxon>
        <taxon>Desulfobulbales</taxon>
        <taxon>Desulfobulbaceae</taxon>
        <taxon>Desulfolithobacter</taxon>
    </lineage>
</organism>
<evidence type="ECO:0000256" key="1">
    <source>
        <dbReference type="ARBA" id="ARBA00022723"/>
    </source>
</evidence>
<dbReference type="GO" id="GO:0051082">
    <property type="term" value="F:unfolded protein binding"/>
    <property type="evidence" value="ECO:0007669"/>
    <property type="project" value="InterPro"/>
</dbReference>
<dbReference type="GO" id="GO:0005737">
    <property type="term" value="C:cytoplasm"/>
    <property type="evidence" value="ECO:0007669"/>
    <property type="project" value="TreeGrafter"/>
</dbReference>
<dbReference type="Gene3D" id="2.60.260.20">
    <property type="entry name" value="Urease metallochaperone UreE, N-terminal domain"/>
    <property type="match status" value="2"/>
</dbReference>
<evidence type="ECO:0000256" key="2">
    <source>
        <dbReference type="ARBA" id="ARBA00022737"/>
    </source>
</evidence>
<keyword evidence="5" id="KW-0143">Chaperone</keyword>
<dbReference type="Proteomes" id="UP001063350">
    <property type="component" value="Chromosome"/>
</dbReference>
<evidence type="ECO:0000256" key="4">
    <source>
        <dbReference type="ARBA" id="ARBA00022833"/>
    </source>
</evidence>
<reference evidence="7" key="1">
    <citation type="submission" date="2020-12" db="EMBL/GenBank/DDBJ databases">
        <title>Desulfobium dissulfuricans gen. nov., sp. nov., a novel mesophilic, sulfate-reducing bacterium isolated from a deep-sea hydrothermal vent.</title>
        <authorList>
            <person name="Hashimoto Y."/>
            <person name="Tame A."/>
            <person name="Sawayama S."/>
            <person name="Miyazaki J."/>
            <person name="Takai K."/>
            <person name="Nakagawa S."/>
        </authorList>
    </citation>
    <scope>NUCLEOTIDE SEQUENCE</scope>
    <source>
        <strain evidence="7">GF1</strain>
    </source>
</reference>
<dbReference type="GO" id="GO:0042026">
    <property type="term" value="P:protein refolding"/>
    <property type="evidence" value="ECO:0007669"/>
    <property type="project" value="TreeGrafter"/>
</dbReference>
<evidence type="ECO:0000256" key="3">
    <source>
        <dbReference type="ARBA" id="ARBA00022771"/>
    </source>
</evidence>
<dbReference type="FunFam" id="1.10.287.110:FF:000034">
    <property type="entry name" value="Chaperone protein DnaJ"/>
    <property type="match status" value="1"/>
</dbReference>
<dbReference type="KEGG" id="ddu:GF1_14870"/>
<evidence type="ECO:0000313" key="7">
    <source>
        <dbReference type="EMBL" id="BCO09111.1"/>
    </source>
</evidence>
<keyword evidence="8" id="KW-1185">Reference proteome</keyword>
<dbReference type="SUPFAM" id="SSF49493">
    <property type="entry name" value="HSP40/DnaJ peptide-binding domain"/>
    <property type="match status" value="2"/>
</dbReference>
<evidence type="ECO:0000259" key="6">
    <source>
        <dbReference type="PROSITE" id="PS50076"/>
    </source>
</evidence>
<sequence length="317" mass="34626">MSMDYYEVLGVSKTASAVEIKKAYRKLALKYHPDRNKGDKTAEAKFKEINEAYAVLSDPEKRKQYDTFGSTEFHQRYSQEDIFRGFDINDILRQFGFSAGSFRTSGSFRSSQGGNPFESIFGHAAGMGGMGGGCQSGSCRTQAVKGADITYELTISLEDVLHGAEKTISLRHNGTTENVSVKIPKGIESGKRLRLTGKGQPGSAGGPPGDLYLKINIAPHPDFARDGDNLIVERKIPFSQACLGTTVKITTLEGKTFSVKVPAGVQQESRLRIKGHGLPSGPIGRRGDIYVRILVQIPKKLTREQKKLVKQLAEVGL</sequence>
<evidence type="ECO:0000256" key="5">
    <source>
        <dbReference type="ARBA" id="ARBA00023186"/>
    </source>
</evidence>
<dbReference type="SMART" id="SM00271">
    <property type="entry name" value="DnaJ"/>
    <property type="match status" value="1"/>
</dbReference>
<dbReference type="PANTHER" id="PTHR43096">
    <property type="entry name" value="DNAJ HOMOLOG 1, MITOCHONDRIAL-RELATED"/>
    <property type="match status" value="1"/>
</dbReference>